<proteinExistence type="predicted"/>
<name>A0ABX7IIJ3_9ACTO</name>
<feature type="domain" description="Fido" evidence="1">
    <location>
        <begin position="120"/>
        <end position="257"/>
    </location>
</feature>
<dbReference type="SUPFAM" id="SSF46785">
    <property type="entry name" value="Winged helix' DNA-binding domain"/>
    <property type="match status" value="1"/>
</dbReference>
<dbReference type="PANTHER" id="PTHR13504:SF35">
    <property type="entry name" value="PROTEIN ADENYLYLTRANSFERASE SOFIC"/>
    <property type="match status" value="1"/>
</dbReference>
<evidence type="ECO:0000259" key="1">
    <source>
        <dbReference type="PROSITE" id="PS51459"/>
    </source>
</evidence>
<dbReference type="InterPro" id="IPR011991">
    <property type="entry name" value="ArsR-like_HTH"/>
</dbReference>
<dbReference type="InterPro" id="IPR003812">
    <property type="entry name" value="Fido"/>
</dbReference>
<dbReference type="Gene3D" id="1.10.3290.10">
    <property type="entry name" value="Fido-like domain"/>
    <property type="match status" value="1"/>
</dbReference>
<sequence length="360" mass="40661">MSVDRMKPFQDLPPLPPNGVGTAEVYTAVIRASRALAKADAAAELLPNPDILIHSIPLLEAQASNEIENIVTTNDELFRAAHHVETPSPATREALRYRQALYVGSEAIRDRPLTTNTAKLVCSTITGVEMDIRRDVGTYIGNPVTKDRIYTPPEGQSVILEHLTKWESFLHNDMSLDPLIKLALLHYQFEAIHPFSDGNGRTGRILNVLYLVHEGLLRQPITYLSGYIVEHKDEYYRLLNNVTQKGDWIPWVLYMLNAVAITSQWTSNLVYVIRDQIEETIGLLHEGGMPARDLAYTLYEKPYLRYADLMVALNVSRPTAGKHAEKLVELGVLERYKTGRSVLFVNTRYLNILFNAKLPQ</sequence>
<dbReference type="InterPro" id="IPR048770">
    <property type="entry name" value="SoFic-like_C"/>
</dbReference>
<dbReference type="Pfam" id="PF13784">
    <property type="entry name" value="Fic_N"/>
    <property type="match status" value="1"/>
</dbReference>
<dbReference type="InterPro" id="IPR026287">
    <property type="entry name" value="SoFic-like"/>
</dbReference>
<keyword evidence="3" id="KW-1185">Reference proteome</keyword>
<evidence type="ECO:0000313" key="2">
    <source>
        <dbReference type="EMBL" id="QRV01925.1"/>
    </source>
</evidence>
<dbReference type="RefSeq" id="WP_204424049.1">
    <property type="nucleotide sequence ID" value="NZ_CP070228.1"/>
</dbReference>
<dbReference type="EMBL" id="CP070228">
    <property type="protein sequence ID" value="QRV01925.1"/>
    <property type="molecule type" value="Genomic_DNA"/>
</dbReference>
<reference evidence="2 3" key="1">
    <citation type="submission" date="2021-02" db="EMBL/GenBank/DDBJ databases">
        <title>Complete Genome Sequence of Arcanobacterium phocisimile strain DSM 26142T from a harbour seal.</title>
        <authorList>
            <person name="Borowiak M."/>
            <person name="Alssahen M."/>
            <person name="Malorny B."/>
            <person name="Laemmler C."/>
            <person name="Siebert U."/>
            <person name="Ploetz M."/>
            <person name="Abdulmawjood A."/>
        </authorList>
    </citation>
    <scope>NUCLEOTIDE SEQUENCE [LARGE SCALE GENOMIC DNA]</scope>
    <source>
        <strain evidence="2 3">DSM 26142</strain>
    </source>
</reference>
<dbReference type="InterPro" id="IPR036597">
    <property type="entry name" value="Fido-like_dom_sf"/>
</dbReference>
<dbReference type="PROSITE" id="PS51459">
    <property type="entry name" value="FIDO"/>
    <property type="match status" value="1"/>
</dbReference>
<dbReference type="PANTHER" id="PTHR13504">
    <property type="entry name" value="FIDO DOMAIN-CONTAINING PROTEIN DDB_G0283145"/>
    <property type="match status" value="1"/>
</dbReference>
<organism evidence="2 3">
    <name type="scientific">Arcanobacterium phocisimile</name>
    <dbReference type="NCBI Taxonomy" id="1302235"/>
    <lineage>
        <taxon>Bacteria</taxon>
        <taxon>Bacillati</taxon>
        <taxon>Actinomycetota</taxon>
        <taxon>Actinomycetes</taxon>
        <taxon>Actinomycetales</taxon>
        <taxon>Actinomycetaceae</taxon>
        <taxon>Arcanobacterium</taxon>
    </lineage>
</organism>
<dbReference type="Proteomes" id="UP000602653">
    <property type="component" value="Chromosome"/>
</dbReference>
<dbReference type="Gene3D" id="1.10.10.10">
    <property type="entry name" value="Winged helix-like DNA-binding domain superfamily/Winged helix DNA-binding domain"/>
    <property type="match status" value="1"/>
</dbReference>
<accession>A0ABX7IIJ3</accession>
<dbReference type="InterPro" id="IPR040198">
    <property type="entry name" value="Fido_containing"/>
</dbReference>
<evidence type="ECO:0000313" key="3">
    <source>
        <dbReference type="Proteomes" id="UP000602653"/>
    </source>
</evidence>
<gene>
    <name evidence="2" type="ORF">JTE88_07565</name>
</gene>
<dbReference type="Pfam" id="PF02661">
    <property type="entry name" value="Fic"/>
    <property type="match status" value="1"/>
</dbReference>
<dbReference type="InterPro" id="IPR036390">
    <property type="entry name" value="WH_DNA-bd_sf"/>
</dbReference>
<dbReference type="InterPro" id="IPR036388">
    <property type="entry name" value="WH-like_DNA-bd_sf"/>
</dbReference>
<dbReference type="CDD" id="cd00090">
    <property type="entry name" value="HTH_ARSR"/>
    <property type="match status" value="1"/>
</dbReference>
<protein>
    <submittedName>
        <fullName evidence="2">Fic family protein</fullName>
    </submittedName>
</protein>
<dbReference type="Pfam" id="PF21248">
    <property type="entry name" value="SoFic-like_C"/>
    <property type="match status" value="1"/>
</dbReference>
<dbReference type="PIRSF" id="PIRSF038925">
    <property type="entry name" value="AMP-prot_trans"/>
    <property type="match status" value="1"/>
</dbReference>
<dbReference type="SUPFAM" id="SSF140931">
    <property type="entry name" value="Fic-like"/>
    <property type="match status" value="1"/>
</dbReference>
<dbReference type="InterPro" id="IPR025758">
    <property type="entry name" value="Fic/DOC_N"/>
</dbReference>